<dbReference type="Proteomes" id="UP000190064">
    <property type="component" value="Unassembled WGS sequence"/>
</dbReference>
<dbReference type="AlphaFoldDB" id="A0A1T1HBN9"/>
<dbReference type="EMBL" id="MTSD02000003">
    <property type="protein sequence ID" value="OOV87274.1"/>
    <property type="molecule type" value="Genomic_DNA"/>
</dbReference>
<evidence type="ECO:0000313" key="2">
    <source>
        <dbReference type="EMBL" id="OOV87274.1"/>
    </source>
</evidence>
<name>A0A1T1HBN9_OCELI</name>
<dbReference type="PROSITE" id="PS00383">
    <property type="entry name" value="TYR_PHOSPHATASE_1"/>
    <property type="match status" value="1"/>
</dbReference>
<feature type="domain" description="Tyrosine specific protein phosphatases" evidence="1">
    <location>
        <begin position="79"/>
        <end position="124"/>
    </location>
</feature>
<dbReference type="PROSITE" id="PS50056">
    <property type="entry name" value="TYR_PHOSPHATASE_2"/>
    <property type="match status" value="1"/>
</dbReference>
<dbReference type="InterPro" id="IPR016130">
    <property type="entry name" value="Tyr_Pase_AS"/>
</dbReference>
<dbReference type="CDD" id="cd14498">
    <property type="entry name" value="DSP"/>
    <property type="match status" value="1"/>
</dbReference>
<dbReference type="Pfam" id="PF11185">
    <property type="entry name" value="DUF2971"/>
    <property type="match status" value="1"/>
</dbReference>
<dbReference type="RefSeq" id="WP_078319633.1">
    <property type="nucleotide sequence ID" value="NZ_FXTS01000003.1"/>
</dbReference>
<gene>
    <name evidence="2" type="ORF">BTA35_0209860</name>
</gene>
<organism evidence="2 3">
    <name type="scientific">Oceanospirillum linum</name>
    <dbReference type="NCBI Taxonomy" id="966"/>
    <lineage>
        <taxon>Bacteria</taxon>
        <taxon>Pseudomonadati</taxon>
        <taxon>Pseudomonadota</taxon>
        <taxon>Gammaproteobacteria</taxon>
        <taxon>Oceanospirillales</taxon>
        <taxon>Oceanospirillaceae</taxon>
        <taxon>Oceanospirillum</taxon>
    </lineage>
</organism>
<evidence type="ECO:0000259" key="1">
    <source>
        <dbReference type="PROSITE" id="PS50056"/>
    </source>
</evidence>
<evidence type="ECO:0000313" key="3">
    <source>
        <dbReference type="Proteomes" id="UP000190064"/>
    </source>
</evidence>
<dbReference type="Gene3D" id="3.90.190.10">
    <property type="entry name" value="Protein tyrosine phosphatase superfamily"/>
    <property type="match status" value="1"/>
</dbReference>
<protein>
    <recommendedName>
        <fullName evidence="1">Tyrosine specific protein phosphatases domain-containing protein</fullName>
    </recommendedName>
</protein>
<dbReference type="SUPFAM" id="SSF52799">
    <property type="entry name" value="(Phosphotyrosine protein) phosphatases II"/>
    <property type="match status" value="1"/>
</dbReference>
<comment type="caution">
    <text evidence="2">The sequence shown here is derived from an EMBL/GenBank/DDBJ whole genome shotgun (WGS) entry which is preliminary data.</text>
</comment>
<proteinExistence type="predicted"/>
<dbReference type="InterPro" id="IPR000387">
    <property type="entry name" value="Tyr_Pase_dom"/>
</dbReference>
<dbReference type="InterPro" id="IPR029021">
    <property type="entry name" value="Prot-tyrosine_phosphatase-like"/>
</dbReference>
<keyword evidence="3" id="KW-1185">Reference proteome</keyword>
<dbReference type="InterPro" id="IPR021352">
    <property type="entry name" value="DUF2971"/>
</dbReference>
<sequence length="360" mass="41064">MIELYPNLFVGDDNDAQEVLHKEGWFIVHACKEPYHRKALGYAGRGAPKNHPEYLIAKRENRLILNLVDAPKPEFIPNEIMFEAVKAVAENIIEKKVLVHCNQGKSRSPTIALLYLLKHTDIFDTSALNHVLSQFKALYPSYEPAGGVSGFVEDNWREYISMKGQITGIPIYRFEPAKSERIESLYDGKLYISDPGKFNDPFDIQLSIRDLSYRSSFEKEKLKAALLALFKNYQSEKAHWLFNDNMLDKLDLWLNGGFATENGVINCIKSHLKTFGVQCFSSSYEIPLSWAHYASGHSGFCIEYDLRKIDFAATNGHEFSMYNVAYNSLLPEVCLSEVLFAPHQAIKKLLATKTIDWAYE</sequence>
<reference evidence="2" key="1">
    <citation type="submission" date="2017-02" db="EMBL/GenBank/DDBJ databases">
        <title>Draft Genome Sequence of the Salt Water Bacterium Oceanospirillum linum ATCC 11336.</title>
        <authorList>
            <person name="Trachtenberg A.M."/>
            <person name="Carney J.G."/>
            <person name="Linnane J.D."/>
            <person name="Rheaume B.A."/>
            <person name="Pitts N.L."/>
            <person name="Mykles D.L."/>
            <person name="Maclea K.S."/>
        </authorList>
    </citation>
    <scope>NUCLEOTIDE SEQUENCE [LARGE SCALE GENOMIC DNA]</scope>
    <source>
        <strain evidence="2">ATCC 11336</strain>
    </source>
</reference>
<dbReference type="STRING" id="966.BTA35_0209860"/>
<accession>A0A1T1HBN9</accession>